<name>A0A6A6UJV6_9PEZI</name>
<dbReference type="GO" id="GO:0072583">
    <property type="term" value="P:clathrin-dependent endocytosis"/>
    <property type="evidence" value="ECO:0007669"/>
    <property type="project" value="TreeGrafter"/>
</dbReference>
<feature type="region of interest" description="Disordered" evidence="1">
    <location>
        <begin position="746"/>
        <end position="785"/>
    </location>
</feature>
<feature type="compositionally biased region" description="Basic and acidic residues" evidence="1">
    <location>
        <begin position="498"/>
        <end position="508"/>
    </location>
</feature>
<dbReference type="InterPro" id="IPR036869">
    <property type="entry name" value="J_dom_sf"/>
</dbReference>
<feature type="compositionally biased region" description="Polar residues" evidence="1">
    <location>
        <begin position="33"/>
        <end position="58"/>
    </location>
</feature>
<evidence type="ECO:0000256" key="1">
    <source>
        <dbReference type="SAM" id="MobiDB-lite"/>
    </source>
</evidence>
<feature type="compositionally biased region" description="Polar residues" evidence="1">
    <location>
        <begin position="66"/>
        <end position="86"/>
    </location>
</feature>
<dbReference type="SUPFAM" id="SSF48452">
    <property type="entry name" value="TPR-like"/>
    <property type="match status" value="1"/>
</dbReference>
<dbReference type="GO" id="GO:0072318">
    <property type="term" value="P:clathrin coat disassembly"/>
    <property type="evidence" value="ECO:0007669"/>
    <property type="project" value="TreeGrafter"/>
</dbReference>
<organism evidence="3 4">
    <name type="scientific">Microthyrium microscopicum</name>
    <dbReference type="NCBI Taxonomy" id="703497"/>
    <lineage>
        <taxon>Eukaryota</taxon>
        <taxon>Fungi</taxon>
        <taxon>Dikarya</taxon>
        <taxon>Ascomycota</taxon>
        <taxon>Pezizomycotina</taxon>
        <taxon>Dothideomycetes</taxon>
        <taxon>Dothideomycetes incertae sedis</taxon>
        <taxon>Microthyriales</taxon>
        <taxon>Microthyriaceae</taxon>
        <taxon>Microthyrium</taxon>
    </lineage>
</organism>
<feature type="compositionally biased region" description="Basic and acidic residues" evidence="1">
    <location>
        <begin position="311"/>
        <end position="348"/>
    </location>
</feature>
<proteinExistence type="predicted"/>
<feature type="region of interest" description="Disordered" evidence="1">
    <location>
        <begin position="392"/>
        <end position="615"/>
    </location>
</feature>
<dbReference type="SUPFAM" id="SSF46934">
    <property type="entry name" value="UBA-like"/>
    <property type="match status" value="1"/>
</dbReference>
<keyword evidence="4" id="KW-1185">Reference proteome</keyword>
<dbReference type="InterPro" id="IPR015940">
    <property type="entry name" value="UBA"/>
</dbReference>
<feature type="compositionally biased region" description="Low complexity" evidence="1">
    <location>
        <begin position="754"/>
        <end position="775"/>
    </location>
</feature>
<dbReference type="SUPFAM" id="SSF46565">
    <property type="entry name" value="Chaperone J-domain"/>
    <property type="match status" value="1"/>
</dbReference>
<protein>
    <recommendedName>
        <fullName evidence="2">UBA domain-containing protein</fullName>
    </recommendedName>
</protein>
<dbReference type="AlphaFoldDB" id="A0A6A6UJV6"/>
<feature type="compositionally biased region" description="Polar residues" evidence="1">
    <location>
        <begin position="479"/>
        <end position="497"/>
    </location>
</feature>
<evidence type="ECO:0000259" key="2">
    <source>
        <dbReference type="PROSITE" id="PS50030"/>
    </source>
</evidence>
<feature type="compositionally biased region" description="Pro residues" evidence="1">
    <location>
        <begin position="584"/>
        <end position="597"/>
    </location>
</feature>
<accession>A0A6A6UJV6</accession>
<dbReference type="GO" id="GO:0005737">
    <property type="term" value="C:cytoplasm"/>
    <property type="evidence" value="ECO:0007669"/>
    <property type="project" value="TreeGrafter"/>
</dbReference>
<dbReference type="PANTHER" id="PTHR23172:SF19">
    <property type="entry name" value="J DOMAIN-CONTAINING PROTEIN"/>
    <property type="match status" value="1"/>
</dbReference>
<dbReference type="FunFam" id="1.10.287.110:FF:000002">
    <property type="entry name" value="putative tyrosine-protein phosphatase auxilin isoform X2"/>
    <property type="match status" value="1"/>
</dbReference>
<dbReference type="Proteomes" id="UP000799302">
    <property type="component" value="Unassembled WGS sequence"/>
</dbReference>
<dbReference type="Gene3D" id="1.10.287.110">
    <property type="entry name" value="DnaJ domain"/>
    <property type="match status" value="1"/>
</dbReference>
<feature type="compositionally biased region" description="Basic and acidic residues" evidence="1">
    <location>
        <begin position="89"/>
        <end position="106"/>
    </location>
</feature>
<reference evidence="3" key="1">
    <citation type="journal article" date="2020" name="Stud. Mycol.">
        <title>101 Dothideomycetes genomes: a test case for predicting lifestyles and emergence of pathogens.</title>
        <authorList>
            <person name="Haridas S."/>
            <person name="Albert R."/>
            <person name="Binder M."/>
            <person name="Bloem J."/>
            <person name="Labutti K."/>
            <person name="Salamov A."/>
            <person name="Andreopoulos B."/>
            <person name="Baker S."/>
            <person name="Barry K."/>
            <person name="Bills G."/>
            <person name="Bluhm B."/>
            <person name="Cannon C."/>
            <person name="Castanera R."/>
            <person name="Culley D."/>
            <person name="Daum C."/>
            <person name="Ezra D."/>
            <person name="Gonzalez J."/>
            <person name="Henrissat B."/>
            <person name="Kuo A."/>
            <person name="Liang C."/>
            <person name="Lipzen A."/>
            <person name="Lutzoni F."/>
            <person name="Magnuson J."/>
            <person name="Mondo S."/>
            <person name="Nolan M."/>
            <person name="Ohm R."/>
            <person name="Pangilinan J."/>
            <person name="Park H.-J."/>
            <person name="Ramirez L."/>
            <person name="Alfaro M."/>
            <person name="Sun H."/>
            <person name="Tritt A."/>
            <person name="Yoshinaga Y."/>
            <person name="Zwiers L.-H."/>
            <person name="Turgeon B."/>
            <person name="Goodwin S."/>
            <person name="Spatafora J."/>
            <person name="Crous P."/>
            <person name="Grigoriev I."/>
        </authorList>
    </citation>
    <scope>NUCLEOTIDE SEQUENCE</scope>
    <source>
        <strain evidence="3">CBS 115976</strain>
    </source>
</reference>
<feature type="compositionally biased region" description="Low complexity" evidence="1">
    <location>
        <begin position="558"/>
        <end position="583"/>
    </location>
</feature>
<dbReference type="GO" id="GO:0031982">
    <property type="term" value="C:vesicle"/>
    <property type="evidence" value="ECO:0007669"/>
    <property type="project" value="TreeGrafter"/>
</dbReference>
<dbReference type="EMBL" id="MU004231">
    <property type="protein sequence ID" value="KAF2672555.1"/>
    <property type="molecule type" value="Genomic_DNA"/>
</dbReference>
<feature type="region of interest" description="Disordered" evidence="1">
    <location>
        <begin position="309"/>
        <end position="378"/>
    </location>
</feature>
<dbReference type="FunFam" id="1.25.40.10:FF:000354">
    <property type="entry name" value="UBA domain-containing protein 7"/>
    <property type="match status" value="1"/>
</dbReference>
<dbReference type="Gene3D" id="1.25.40.10">
    <property type="entry name" value="Tetratricopeptide repeat domain"/>
    <property type="match status" value="1"/>
</dbReference>
<feature type="domain" description="UBA" evidence="2">
    <location>
        <begin position="258"/>
        <end position="310"/>
    </location>
</feature>
<dbReference type="InterPro" id="IPR011990">
    <property type="entry name" value="TPR-like_helical_dom_sf"/>
</dbReference>
<dbReference type="PROSITE" id="PS50030">
    <property type="entry name" value="UBA"/>
    <property type="match status" value="1"/>
</dbReference>
<feature type="compositionally biased region" description="Polar residues" evidence="1">
    <location>
        <begin position="178"/>
        <end position="187"/>
    </location>
</feature>
<evidence type="ECO:0000313" key="3">
    <source>
        <dbReference type="EMBL" id="KAF2672555.1"/>
    </source>
</evidence>
<feature type="compositionally biased region" description="Low complexity" evidence="1">
    <location>
        <begin position="598"/>
        <end position="610"/>
    </location>
</feature>
<feature type="region of interest" description="Disordered" evidence="1">
    <location>
        <begin position="1"/>
        <end position="273"/>
    </location>
</feature>
<dbReference type="OrthoDB" id="1717591at2759"/>
<evidence type="ECO:0000313" key="4">
    <source>
        <dbReference type="Proteomes" id="UP000799302"/>
    </source>
</evidence>
<dbReference type="InterPro" id="IPR009060">
    <property type="entry name" value="UBA-like_sf"/>
</dbReference>
<dbReference type="PANTHER" id="PTHR23172">
    <property type="entry name" value="AUXILIN/CYCLIN G-ASSOCIATED KINASE-RELATED"/>
    <property type="match status" value="1"/>
</dbReference>
<dbReference type="GO" id="GO:0030276">
    <property type="term" value="F:clathrin binding"/>
    <property type="evidence" value="ECO:0007669"/>
    <property type="project" value="TreeGrafter"/>
</dbReference>
<gene>
    <name evidence="3" type="ORF">BT63DRAFT_450581</name>
</gene>
<sequence length="908" mass="96790">MDDLNGLDWNSPAKSALKPTPQTFPSLRPTPSPSISGRSTPSAFRPPTTSSSLPSQKIGSKPATPANDSFASLLSSGPAKSTNNLSLQERQRLLQEEKAKKAKQLDSHFGSLGAAGWNGTGSSNGSLGALQPSKPSTPQPIAAPGSGNTKKDEAVEDILAAFNSSAKVDASSHFPPQLANSGRSTPANVAPKPPFSNAFPDDDDDPFGLSQFTAKQPIVQPAPSASQDDDILGMLSRPVDEFAAPEPQREERPALDSSSDEEDNVPSNAQDKAAAELVDMGFSLEKAAIALAQTDSGTDVQAAVGILLNQAHEESRKKTRPASDREDVPSQRRPQREVDSGARRRPGDDSMPSWMKNQDESRSSSRNSNQASKEKDVTQYASEIGSSFLKSAGSLWKTSQKKVQRVVADLNQPEGDTNQPKWMRDAQLAEAAEKSAAQKKAKADVTDEAMMLESGDGRPSLPSRPSGNRQPARVDSPDSFGSKSRNPFENRSSSPQESFRDGLGREATSRSASRLTRQDLEKETPQPYVSAARRRKPQTSPANSTPEPIPAAPARVKSPLSSPPTTSSNPFLNVSQKPARQTPSPTPPRPRAPPRQIPPASSSALSTSASHRQTGTEAFKRGDYASAHAAYSSALSPLPSTHPVTIIVLCNRALANIKVGEPKAAVADAENALEIIGVSRGEGEKIALGGTEGTKDMKEFYGKALMRKAEALEHMEKWADAASVWRLAVEAGVGGGLAIQGRNRCEKAAGGGSQQPRAQSSAPRAAAARPKPAAPVRRPQVNTAASADAVKKLRAANAAAEKADDEKFSLMDQVDAKLLAWRGSKADNLRALLGSLDKVLWEEANWKKVGMHELVMANKVKIVYMKAIAKVHPDKVSQTASTEQKMISSAVFSTLNEAWDKFKAENNL</sequence>
<dbReference type="Gene3D" id="1.10.8.10">
    <property type="entry name" value="DNA helicase RuvA subunit, C-terminal domain"/>
    <property type="match status" value="1"/>
</dbReference>